<keyword evidence="8 9" id="KW-0067">ATP-binding</keyword>
<dbReference type="InterPro" id="IPR051348">
    <property type="entry name" value="U-box_ubiquitin_ligases"/>
</dbReference>
<accession>A0AAV8CES1</accession>
<feature type="binding site" evidence="9">
    <location>
        <position position="134"/>
    </location>
    <ligand>
        <name>ATP</name>
        <dbReference type="ChEBI" id="CHEBI:30616"/>
    </ligand>
</feature>
<dbReference type="EMBL" id="JAMFTS010000005">
    <property type="protein sequence ID" value="KAJ4752966.1"/>
    <property type="molecule type" value="Genomic_DNA"/>
</dbReference>
<organism evidence="14 15">
    <name type="scientific">Rhynchospora pubera</name>
    <dbReference type="NCBI Taxonomy" id="906938"/>
    <lineage>
        <taxon>Eukaryota</taxon>
        <taxon>Viridiplantae</taxon>
        <taxon>Streptophyta</taxon>
        <taxon>Embryophyta</taxon>
        <taxon>Tracheophyta</taxon>
        <taxon>Spermatophyta</taxon>
        <taxon>Magnoliopsida</taxon>
        <taxon>Liliopsida</taxon>
        <taxon>Poales</taxon>
        <taxon>Cyperaceae</taxon>
        <taxon>Cyperoideae</taxon>
        <taxon>Rhynchosporeae</taxon>
        <taxon>Rhynchospora</taxon>
    </lineage>
</organism>
<evidence type="ECO:0000256" key="6">
    <source>
        <dbReference type="ARBA" id="ARBA00022777"/>
    </source>
</evidence>
<evidence type="ECO:0000256" key="3">
    <source>
        <dbReference type="ARBA" id="ARBA00022527"/>
    </source>
</evidence>
<evidence type="ECO:0000256" key="10">
    <source>
        <dbReference type="RuleBase" id="RU000304"/>
    </source>
</evidence>
<dbReference type="GO" id="GO:0004674">
    <property type="term" value="F:protein serine/threonine kinase activity"/>
    <property type="evidence" value="ECO:0007669"/>
    <property type="project" value="UniProtKB-KW"/>
</dbReference>
<dbReference type="PROSITE" id="PS50011">
    <property type="entry name" value="PROTEIN_KINASE_DOM"/>
    <property type="match status" value="1"/>
</dbReference>
<evidence type="ECO:0000313" key="14">
    <source>
        <dbReference type="EMBL" id="KAJ4752966.1"/>
    </source>
</evidence>
<evidence type="ECO:0000313" key="13">
    <source>
        <dbReference type="EMBL" id="KAJ4733766.1"/>
    </source>
</evidence>
<dbReference type="SUPFAM" id="SSF56112">
    <property type="entry name" value="Protein kinase-like (PK-like)"/>
    <property type="match status" value="1"/>
</dbReference>
<reference evidence="14" key="1">
    <citation type="submission" date="2022-08" db="EMBL/GenBank/DDBJ databases">
        <authorList>
            <person name="Marques A."/>
        </authorList>
    </citation>
    <scope>NUCLEOTIDE SEQUENCE</scope>
    <source>
        <strain evidence="14">RhyPub2mFocal</strain>
        <tissue evidence="14">Leaves</tissue>
    </source>
</reference>
<evidence type="ECO:0000256" key="5">
    <source>
        <dbReference type="ARBA" id="ARBA00022741"/>
    </source>
</evidence>
<evidence type="ECO:0000313" key="15">
    <source>
        <dbReference type="Proteomes" id="UP001140206"/>
    </source>
</evidence>
<comment type="caution">
    <text evidence="14">The sequence shown here is derived from an EMBL/GenBank/DDBJ whole genome shotgun (WGS) entry which is preliminary data.</text>
</comment>
<name>A0AAV8CES1_9POAL</name>
<evidence type="ECO:0000256" key="7">
    <source>
        <dbReference type="ARBA" id="ARBA00022786"/>
    </source>
</evidence>
<dbReference type="Gene3D" id="3.30.200.20">
    <property type="entry name" value="Phosphorylase Kinase, domain 1"/>
    <property type="match status" value="1"/>
</dbReference>
<evidence type="ECO:0000256" key="4">
    <source>
        <dbReference type="ARBA" id="ARBA00022679"/>
    </source>
</evidence>
<dbReference type="GO" id="GO:0005524">
    <property type="term" value="F:ATP binding"/>
    <property type="evidence" value="ECO:0007669"/>
    <property type="project" value="UniProtKB-UniRule"/>
</dbReference>
<dbReference type="PROSITE" id="PS00108">
    <property type="entry name" value="PROTEIN_KINASE_ST"/>
    <property type="match status" value="1"/>
</dbReference>
<comment type="catalytic activity">
    <reaction evidence="1">
        <text>S-ubiquitinyl-[E2 ubiquitin-conjugating enzyme]-L-cysteine + [acceptor protein]-L-lysine = [E2 ubiquitin-conjugating enzyme]-L-cysteine + N(6)-ubiquitinyl-[acceptor protein]-L-lysine.</text>
        <dbReference type="EC" id="2.3.2.27"/>
    </reaction>
</comment>
<dbReference type="AlphaFoldDB" id="A0AAV8CES1"/>
<keyword evidence="15" id="KW-1185">Reference proteome</keyword>
<gene>
    <name evidence="13" type="ORF">LUZ62_000979</name>
    <name evidence="14" type="ORF">LUZ62_087371</name>
</gene>
<evidence type="ECO:0000256" key="2">
    <source>
        <dbReference type="ARBA" id="ARBA00012483"/>
    </source>
</evidence>
<evidence type="ECO:0000259" key="12">
    <source>
        <dbReference type="PROSITE" id="PS50011"/>
    </source>
</evidence>
<feature type="domain" description="Protein kinase" evidence="12">
    <location>
        <begin position="107"/>
        <end position="383"/>
    </location>
</feature>
<dbReference type="PROSITE" id="PS00107">
    <property type="entry name" value="PROTEIN_KINASE_ATP"/>
    <property type="match status" value="1"/>
</dbReference>
<evidence type="ECO:0000256" key="9">
    <source>
        <dbReference type="PROSITE-ProRule" id="PRU10141"/>
    </source>
</evidence>
<comment type="similarity">
    <text evidence="10">Belongs to the protein kinase superfamily.</text>
</comment>
<evidence type="ECO:0000256" key="1">
    <source>
        <dbReference type="ARBA" id="ARBA00000900"/>
    </source>
</evidence>
<dbReference type="Pfam" id="PF07714">
    <property type="entry name" value="PK_Tyr_Ser-Thr"/>
    <property type="match status" value="1"/>
</dbReference>
<dbReference type="FunFam" id="3.30.200.20:FF:000162">
    <property type="entry name" value="Adenine nucleotide alpha hydrolase-like domain kinase"/>
    <property type="match status" value="1"/>
</dbReference>
<proteinExistence type="inferred from homology"/>
<dbReference type="Proteomes" id="UP001140206">
    <property type="component" value="Chromosome 5"/>
</dbReference>
<dbReference type="EMBL" id="JAMFTS010005297">
    <property type="protein sequence ID" value="KAJ4733766.1"/>
    <property type="molecule type" value="Genomic_DNA"/>
</dbReference>
<dbReference type="Gene3D" id="1.10.510.10">
    <property type="entry name" value="Transferase(Phosphotransferase) domain 1"/>
    <property type="match status" value="1"/>
</dbReference>
<dbReference type="SMART" id="SM00220">
    <property type="entry name" value="S_TKc"/>
    <property type="match status" value="1"/>
</dbReference>
<dbReference type="GO" id="GO:0061630">
    <property type="term" value="F:ubiquitin protein ligase activity"/>
    <property type="evidence" value="ECO:0007669"/>
    <property type="project" value="UniProtKB-EC"/>
</dbReference>
<keyword evidence="11" id="KW-0175">Coiled coil</keyword>
<dbReference type="InterPro" id="IPR008271">
    <property type="entry name" value="Ser/Thr_kinase_AS"/>
</dbReference>
<feature type="coiled-coil region" evidence="11">
    <location>
        <begin position="44"/>
        <end position="78"/>
    </location>
</feature>
<dbReference type="InterPro" id="IPR017441">
    <property type="entry name" value="Protein_kinase_ATP_BS"/>
</dbReference>
<keyword evidence="5 9" id="KW-0547">Nucleotide-binding</keyword>
<dbReference type="PANTHER" id="PTHR45647">
    <property type="entry name" value="OS02G0152300 PROTEIN"/>
    <property type="match status" value="1"/>
</dbReference>
<keyword evidence="7" id="KW-0833">Ubl conjugation pathway</keyword>
<keyword evidence="4" id="KW-0808">Transferase</keyword>
<keyword evidence="3 10" id="KW-0723">Serine/threonine-protein kinase</keyword>
<evidence type="ECO:0000256" key="8">
    <source>
        <dbReference type="ARBA" id="ARBA00022840"/>
    </source>
</evidence>
<dbReference type="PANTHER" id="PTHR45647:SF100">
    <property type="entry name" value="U-BOX DOMAIN-CONTAINING PROTEIN 33"/>
    <property type="match status" value="1"/>
</dbReference>
<protein>
    <recommendedName>
        <fullName evidence="2">RING-type E3 ubiquitin transferase</fullName>
        <ecNumber evidence="2">2.3.2.27</ecNumber>
    </recommendedName>
</protein>
<sequence length="383" mass="43469">MKSNEKSSWFWRVQSRQKRDETIICQTSEDEKMQNEPDNANKERLAFQLELSKAQNRIEQLMSERDNAIKEVEELRQLSEQQVPCRQFVGCFAEFSYLELQDATNNFDESCKLGEGGFGIVYKGILHKTTVAIKMLKDGSSQGANEFNQEVETLGKIRHPNLVTLIGACVETRTLVYEYMPNGSLEDRLKCKNNMLPLSWQARVCISFEICSALSFLHCSKPHGIVHGDLKPDNILLDSNNVSKISDFGLCRQLDWTDSASTPYHWTDRIKGTLAYMDPDFLSMGKITPHYDVYSFGIMLLRLATCKDPRGIRNLVEEAQKKGTLNILVDPSAGSWPLKEAKKMISLGLRCSDPIRKNRPDLSTKVWKELKSMVEIASASPSL</sequence>
<keyword evidence="6 14" id="KW-0418">Kinase</keyword>
<dbReference type="InterPro" id="IPR001245">
    <property type="entry name" value="Ser-Thr/Tyr_kinase_cat_dom"/>
</dbReference>
<dbReference type="InterPro" id="IPR000719">
    <property type="entry name" value="Prot_kinase_dom"/>
</dbReference>
<evidence type="ECO:0000256" key="11">
    <source>
        <dbReference type="SAM" id="Coils"/>
    </source>
</evidence>
<dbReference type="EC" id="2.3.2.27" evidence="2"/>
<dbReference type="InterPro" id="IPR011009">
    <property type="entry name" value="Kinase-like_dom_sf"/>
</dbReference>